<keyword evidence="5" id="KW-1185">Reference proteome</keyword>
<dbReference type="Proteomes" id="UP000499080">
    <property type="component" value="Unassembled WGS sequence"/>
</dbReference>
<protein>
    <submittedName>
        <fullName evidence="1">Uncharacterized protein</fullName>
    </submittedName>
</protein>
<dbReference type="EMBL" id="BGPR01045731">
    <property type="protein sequence ID" value="GBO22656.1"/>
    <property type="molecule type" value="Genomic_DNA"/>
</dbReference>
<evidence type="ECO:0000313" key="2">
    <source>
        <dbReference type="EMBL" id="GBM30374.1"/>
    </source>
</evidence>
<evidence type="ECO:0000313" key="3">
    <source>
        <dbReference type="EMBL" id="GBO22635.1"/>
    </source>
</evidence>
<proteinExistence type="predicted"/>
<organism evidence="1 5">
    <name type="scientific">Araneus ventricosus</name>
    <name type="common">Orbweaver spider</name>
    <name type="synonym">Epeira ventricosa</name>
    <dbReference type="NCBI Taxonomy" id="182803"/>
    <lineage>
        <taxon>Eukaryota</taxon>
        <taxon>Metazoa</taxon>
        <taxon>Ecdysozoa</taxon>
        <taxon>Arthropoda</taxon>
        <taxon>Chelicerata</taxon>
        <taxon>Arachnida</taxon>
        <taxon>Araneae</taxon>
        <taxon>Araneomorphae</taxon>
        <taxon>Entelegynae</taxon>
        <taxon>Araneoidea</taxon>
        <taxon>Araneidae</taxon>
        <taxon>Araneus</taxon>
    </lineage>
</organism>
<dbReference type="EMBL" id="BGPR01045714">
    <property type="protein sequence ID" value="GBO22635.1"/>
    <property type="molecule type" value="Genomic_DNA"/>
</dbReference>
<dbReference type="AlphaFoldDB" id="A0A4Y2ENV9"/>
<dbReference type="EMBL" id="BGPR01093106">
    <property type="protein sequence ID" value="GBM29686.1"/>
    <property type="molecule type" value="Genomic_DNA"/>
</dbReference>
<gene>
    <name evidence="1" type="ORF">AVEN_130958_1</name>
    <name evidence="3" type="ORF">AVEN_223341_1</name>
    <name evidence="2" type="ORF">AVEN_43455_1</name>
    <name evidence="4" type="ORF">AVEN_79525_1</name>
</gene>
<reference evidence="1 5" key="1">
    <citation type="journal article" date="2019" name="Sci. Rep.">
        <title>Orb-weaving spider Araneus ventricosus genome elucidates the spidroin gene catalogue.</title>
        <authorList>
            <person name="Kono N."/>
            <person name="Nakamura H."/>
            <person name="Ohtoshi R."/>
            <person name="Moran D.A.P."/>
            <person name="Shinohara A."/>
            <person name="Yoshida Y."/>
            <person name="Fujiwara M."/>
            <person name="Mori M."/>
            <person name="Tomita M."/>
            <person name="Arakawa K."/>
        </authorList>
    </citation>
    <scope>NUCLEOTIDE SEQUENCE [LARGE SCALE GENOMIC DNA]</scope>
</reference>
<evidence type="ECO:0000313" key="5">
    <source>
        <dbReference type="Proteomes" id="UP000499080"/>
    </source>
</evidence>
<name>A0A4Y2ENV9_ARAVE</name>
<dbReference type="EMBL" id="BGPR01093281">
    <property type="protein sequence ID" value="GBM30374.1"/>
    <property type="molecule type" value="Genomic_DNA"/>
</dbReference>
<accession>A0A4Y2ENV9</accession>
<evidence type="ECO:0000313" key="1">
    <source>
        <dbReference type="EMBL" id="GBM29686.1"/>
    </source>
</evidence>
<sequence length="94" mass="10511">MTASGLEGFRFETRFQCRSTMNGTCCKLNHMQAAKYPPANVVRKFREEVLGQVSPMSSDCGSKLRGPSLNRSCDATKREVNATKLNQTRQHQDA</sequence>
<comment type="caution">
    <text evidence="1">The sequence shown here is derived from an EMBL/GenBank/DDBJ whole genome shotgun (WGS) entry which is preliminary data.</text>
</comment>
<evidence type="ECO:0000313" key="4">
    <source>
        <dbReference type="EMBL" id="GBO22656.1"/>
    </source>
</evidence>